<dbReference type="RefSeq" id="WP_094509185.1">
    <property type="nucleotide sequence ID" value="NZ_JBHEEK010000022.1"/>
</dbReference>
<accession>A0A256FBK3</accession>
<dbReference type="Proteomes" id="UP000215590">
    <property type="component" value="Unassembled WGS sequence"/>
</dbReference>
<protein>
    <submittedName>
        <fullName evidence="1">Uncharacterized protein</fullName>
    </submittedName>
</protein>
<keyword evidence="2" id="KW-1185">Reference proteome</keyword>
<evidence type="ECO:0000313" key="2">
    <source>
        <dbReference type="Proteomes" id="UP000215590"/>
    </source>
</evidence>
<dbReference type="OrthoDB" id="8115627at2"/>
<comment type="caution">
    <text evidence="1">The sequence shown here is derived from an EMBL/GenBank/DDBJ whole genome shotgun (WGS) entry which is preliminary data.</text>
</comment>
<gene>
    <name evidence="1" type="ORF">CEV31_3614</name>
</gene>
<reference evidence="1 2" key="1">
    <citation type="submission" date="2017-07" db="EMBL/GenBank/DDBJ databases">
        <title>Phylogenetic study on the rhizospheric bacterium Ochrobactrum sp. A44.</title>
        <authorList>
            <person name="Krzyzanowska D.M."/>
            <person name="Ossowicki A."/>
            <person name="Rajewska M."/>
            <person name="Maciag T."/>
            <person name="Kaczynski Z."/>
            <person name="Czerwicka M."/>
            <person name="Jafra S."/>
        </authorList>
    </citation>
    <scope>NUCLEOTIDE SEQUENCE [LARGE SCALE GENOMIC DNA]</scope>
    <source>
        <strain evidence="1 2">DSM 7216</strain>
    </source>
</reference>
<dbReference type="AlphaFoldDB" id="A0A256FBK3"/>
<sequence>MPFRDEMYYGSFRPSEVDILQQAFIECCALLERCPKTHEFSARMAKLVILEFEAGNRDPYQIAKLVANAETKISSID</sequence>
<proteinExistence type="predicted"/>
<evidence type="ECO:0000313" key="1">
    <source>
        <dbReference type="EMBL" id="OYR12245.1"/>
    </source>
</evidence>
<organism evidence="1 2">
    <name type="scientific">Brucella thiophenivorans</name>
    <dbReference type="NCBI Taxonomy" id="571255"/>
    <lineage>
        <taxon>Bacteria</taxon>
        <taxon>Pseudomonadati</taxon>
        <taxon>Pseudomonadota</taxon>
        <taxon>Alphaproteobacteria</taxon>
        <taxon>Hyphomicrobiales</taxon>
        <taxon>Brucellaceae</taxon>
        <taxon>Brucella/Ochrobactrum group</taxon>
        <taxon>Brucella</taxon>
    </lineage>
</organism>
<name>A0A256FBK3_9HYPH</name>
<dbReference type="EMBL" id="NNRJ01000057">
    <property type="protein sequence ID" value="OYR12245.1"/>
    <property type="molecule type" value="Genomic_DNA"/>
</dbReference>